<evidence type="ECO:0000313" key="19">
    <source>
        <dbReference type="Proteomes" id="UP000176864"/>
    </source>
</evidence>
<dbReference type="GO" id="GO:0044210">
    <property type="term" value="P:'de novo' CTP biosynthetic process"/>
    <property type="evidence" value="ECO:0007669"/>
    <property type="project" value="UniProtKB-UniPathway"/>
</dbReference>
<evidence type="ECO:0000256" key="10">
    <source>
        <dbReference type="ARBA" id="ARBA00022975"/>
    </source>
</evidence>
<comment type="catalytic activity">
    <reaction evidence="11">
        <text>UTP + L-glutamine + ATP + H2O = CTP + L-glutamate + ADP + phosphate + 2 H(+)</text>
        <dbReference type="Rhea" id="RHEA:26426"/>
        <dbReference type="ChEBI" id="CHEBI:15377"/>
        <dbReference type="ChEBI" id="CHEBI:15378"/>
        <dbReference type="ChEBI" id="CHEBI:29985"/>
        <dbReference type="ChEBI" id="CHEBI:30616"/>
        <dbReference type="ChEBI" id="CHEBI:37563"/>
        <dbReference type="ChEBI" id="CHEBI:43474"/>
        <dbReference type="ChEBI" id="CHEBI:46398"/>
        <dbReference type="ChEBI" id="CHEBI:58359"/>
        <dbReference type="ChEBI" id="CHEBI:456216"/>
        <dbReference type="EC" id="6.3.4.2"/>
    </reaction>
</comment>
<dbReference type="CDD" id="cd01746">
    <property type="entry name" value="GATase1_CTP_Synthase"/>
    <property type="match status" value="1"/>
</dbReference>
<dbReference type="Gene3D" id="3.40.50.880">
    <property type="match status" value="1"/>
</dbReference>
<evidence type="ECO:0000256" key="13">
    <source>
        <dbReference type="ARBA" id="ARBA00075170"/>
    </source>
</evidence>
<dbReference type="Pfam" id="PF00117">
    <property type="entry name" value="GATase"/>
    <property type="match status" value="1"/>
</dbReference>
<dbReference type="GO" id="GO:0097268">
    <property type="term" value="C:cytoophidium"/>
    <property type="evidence" value="ECO:0007669"/>
    <property type="project" value="UniProtKB-ARBA"/>
</dbReference>
<evidence type="ECO:0000256" key="7">
    <source>
        <dbReference type="ARBA" id="ARBA00022840"/>
    </source>
</evidence>
<dbReference type="FunFam" id="3.40.50.300:FF:000009">
    <property type="entry name" value="CTP synthase"/>
    <property type="match status" value="1"/>
</dbReference>
<organism evidence="18 19">
    <name type="scientific">Candidatus Doudnabacteria bacterium RIFCSPHIGHO2_01_FULL_46_14</name>
    <dbReference type="NCBI Taxonomy" id="1817824"/>
    <lineage>
        <taxon>Bacteria</taxon>
        <taxon>Candidatus Doudnaibacteriota</taxon>
    </lineage>
</organism>
<comment type="similarity">
    <text evidence="2">Belongs to the CTP synthase family.</text>
</comment>
<dbReference type="STRING" id="1817824.A2751_04800"/>
<dbReference type="UniPathway" id="UPA00159">
    <property type="reaction ID" value="UER00277"/>
</dbReference>
<dbReference type="FunFam" id="3.40.50.880:FF:000002">
    <property type="entry name" value="CTP synthase"/>
    <property type="match status" value="1"/>
</dbReference>
<evidence type="ECO:0000256" key="6">
    <source>
        <dbReference type="ARBA" id="ARBA00022741"/>
    </source>
</evidence>
<keyword evidence="7" id="KW-0067">ATP-binding</keyword>
<keyword evidence="8" id="KW-0460">Magnesium</keyword>
<evidence type="ECO:0000256" key="11">
    <source>
        <dbReference type="ARBA" id="ARBA00047781"/>
    </source>
</evidence>
<evidence type="ECO:0000259" key="16">
    <source>
        <dbReference type="Pfam" id="PF00117"/>
    </source>
</evidence>
<feature type="domain" description="Glutamine amidotransferase" evidence="16">
    <location>
        <begin position="316"/>
        <end position="546"/>
    </location>
</feature>
<keyword evidence="9" id="KW-0315">Glutamine amidotransferase</keyword>
<dbReference type="Proteomes" id="UP000176864">
    <property type="component" value="Unassembled WGS sequence"/>
</dbReference>
<dbReference type="Gene3D" id="3.40.50.300">
    <property type="entry name" value="P-loop containing nucleotide triphosphate hydrolases"/>
    <property type="match status" value="1"/>
</dbReference>
<evidence type="ECO:0000256" key="3">
    <source>
        <dbReference type="ARBA" id="ARBA00012291"/>
    </source>
</evidence>
<evidence type="ECO:0000259" key="17">
    <source>
        <dbReference type="Pfam" id="PF06418"/>
    </source>
</evidence>
<name>A0A1F5NNM2_9BACT</name>
<dbReference type="EC" id="6.3.4.2" evidence="3"/>
<dbReference type="EMBL" id="MFEK01000006">
    <property type="protein sequence ID" value="OGE79281.1"/>
    <property type="molecule type" value="Genomic_DNA"/>
</dbReference>
<dbReference type="AlphaFoldDB" id="A0A1F5NNM2"/>
<protein>
    <recommendedName>
        <fullName evidence="12">CTP synthase</fullName>
        <ecNumber evidence="3">6.3.4.2</ecNumber>
    </recommendedName>
    <alternativeName>
        <fullName evidence="14">Cytidine 5'-triphosphate synthase</fullName>
    </alternativeName>
    <alternativeName>
        <fullName evidence="15">Cytidine triphosphate synthetase</fullName>
    </alternativeName>
    <alternativeName>
        <fullName evidence="13">UTP--ammonia ligase</fullName>
    </alternativeName>
</protein>
<keyword evidence="5" id="KW-0479">Metal-binding</keyword>
<keyword evidence="6" id="KW-0547">Nucleotide-binding</keyword>
<sequence>MPKSKKNQTKSTRYIFVIGGVMSSVGKGVTTASIGRILISKGFRVGLIKCDMYVNIDAGTMRPTEHGEVFVGSDGIEADQDLGNYERFTGNLSTKDNYVTTGQIYQEVIRRERNLEYKGEDVEVVPDIPNEIIRRINVIARKGSPDFVIIEIGGTVGEYQNVLFLEAGRMLKLQNPGRVQFALVSYLPVPKTVGEMKTKPTQYAVRTLNSAGIQPDFIIGRSELPMDEKRKQKLSLLCSVSPGDVISAPDAQSIYEVPLIMEKDGLGDKILEKFSMRPRKQNMQEWKTLVRKIRNAKIPLNIAVVGKYFATGDYTLADSYISVVESLRHAAWANNRVPKLHWINSEDFEKSPGSISRLAKMDGILVPGGFGGRGVEGIMAAIKFAREKKIPYFGLCYGMQLAVVEFARNVAKMQDANSTEVDRNTKYPLIDVMVEQKKNLADKNFGATMRLGDYPCRIKKGTLAFDAYKTDRVIERHRHRYEVNNKFRKELENRGMIFSGIYQKKDLVEISELDRKQHPWFLGVQFHPEFNSRPWKPQALFDGFIKAAIKQSK</sequence>
<comment type="caution">
    <text evidence="18">The sequence shown here is derived from an EMBL/GenBank/DDBJ whole genome shotgun (WGS) entry which is preliminary data.</text>
</comment>
<dbReference type="SUPFAM" id="SSF52317">
    <property type="entry name" value="Class I glutamine amidotransferase-like"/>
    <property type="match status" value="1"/>
</dbReference>
<dbReference type="SUPFAM" id="SSF52540">
    <property type="entry name" value="P-loop containing nucleoside triphosphate hydrolases"/>
    <property type="match status" value="1"/>
</dbReference>
<dbReference type="InterPro" id="IPR017456">
    <property type="entry name" value="CTP_synthase_N"/>
</dbReference>
<evidence type="ECO:0000256" key="1">
    <source>
        <dbReference type="ARBA" id="ARBA00005171"/>
    </source>
</evidence>
<gene>
    <name evidence="18" type="ORF">A2751_04800</name>
</gene>
<dbReference type="GO" id="GO:0003883">
    <property type="term" value="F:CTP synthase activity"/>
    <property type="evidence" value="ECO:0007669"/>
    <property type="project" value="UniProtKB-EC"/>
</dbReference>
<evidence type="ECO:0000313" key="18">
    <source>
        <dbReference type="EMBL" id="OGE79281.1"/>
    </source>
</evidence>
<dbReference type="GO" id="GO:0046872">
    <property type="term" value="F:metal ion binding"/>
    <property type="evidence" value="ECO:0007669"/>
    <property type="project" value="UniProtKB-KW"/>
</dbReference>
<dbReference type="InterPro" id="IPR017926">
    <property type="entry name" value="GATASE"/>
</dbReference>
<dbReference type="NCBIfam" id="NF003792">
    <property type="entry name" value="PRK05380.1"/>
    <property type="match status" value="1"/>
</dbReference>
<evidence type="ECO:0000256" key="9">
    <source>
        <dbReference type="ARBA" id="ARBA00022962"/>
    </source>
</evidence>
<dbReference type="PANTHER" id="PTHR11550:SF0">
    <property type="entry name" value="CTP SYNTHASE-RELATED"/>
    <property type="match status" value="1"/>
</dbReference>
<feature type="domain" description="CTP synthase N-terminal" evidence="17">
    <location>
        <begin position="13"/>
        <end position="276"/>
    </location>
</feature>
<dbReference type="NCBIfam" id="TIGR00337">
    <property type="entry name" value="PyrG"/>
    <property type="match status" value="1"/>
</dbReference>
<comment type="pathway">
    <text evidence="1">Pyrimidine metabolism; CTP biosynthesis via de novo pathway; CTP from UDP: step 2/2.</text>
</comment>
<dbReference type="InterPro" id="IPR004468">
    <property type="entry name" value="CTP_synthase"/>
</dbReference>
<dbReference type="GO" id="GO:0019856">
    <property type="term" value="P:pyrimidine nucleobase biosynthetic process"/>
    <property type="evidence" value="ECO:0007669"/>
    <property type="project" value="TreeGrafter"/>
</dbReference>
<dbReference type="PANTHER" id="PTHR11550">
    <property type="entry name" value="CTP SYNTHASE"/>
    <property type="match status" value="1"/>
</dbReference>
<dbReference type="GO" id="GO:0042802">
    <property type="term" value="F:identical protein binding"/>
    <property type="evidence" value="ECO:0007669"/>
    <property type="project" value="TreeGrafter"/>
</dbReference>
<dbReference type="GO" id="GO:0005829">
    <property type="term" value="C:cytosol"/>
    <property type="evidence" value="ECO:0007669"/>
    <property type="project" value="TreeGrafter"/>
</dbReference>
<proteinExistence type="inferred from homology"/>
<evidence type="ECO:0000256" key="5">
    <source>
        <dbReference type="ARBA" id="ARBA00022723"/>
    </source>
</evidence>
<dbReference type="InterPro" id="IPR029062">
    <property type="entry name" value="Class_I_gatase-like"/>
</dbReference>
<evidence type="ECO:0000256" key="8">
    <source>
        <dbReference type="ARBA" id="ARBA00022842"/>
    </source>
</evidence>
<dbReference type="GO" id="GO:0005524">
    <property type="term" value="F:ATP binding"/>
    <property type="evidence" value="ECO:0007669"/>
    <property type="project" value="UniProtKB-KW"/>
</dbReference>
<evidence type="ECO:0000256" key="12">
    <source>
        <dbReference type="ARBA" id="ARBA00070745"/>
    </source>
</evidence>
<reference evidence="18 19" key="1">
    <citation type="journal article" date="2016" name="Nat. Commun.">
        <title>Thousands of microbial genomes shed light on interconnected biogeochemical processes in an aquifer system.</title>
        <authorList>
            <person name="Anantharaman K."/>
            <person name="Brown C.T."/>
            <person name="Hug L.A."/>
            <person name="Sharon I."/>
            <person name="Castelle C.J."/>
            <person name="Probst A.J."/>
            <person name="Thomas B.C."/>
            <person name="Singh A."/>
            <person name="Wilkins M.J."/>
            <person name="Karaoz U."/>
            <person name="Brodie E.L."/>
            <person name="Williams K.H."/>
            <person name="Hubbard S.S."/>
            <person name="Banfield J.F."/>
        </authorList>
    </citation>
    <scope>NUCLEOTIDE SEQUENCE [LARGE SCALE GENOMIC DNA]</scope>
</reference>
<dbReference type="PROSITE" id="PS51273">
    <property type="entry name" value="GATASE_TYPE_1"/>
    <property type="match status" value="1"/>
</dbReference>
<evidence type="ECO:0000256" key="2">
    <source>
        <dbReference type="ARBA" id="ARBA00007533"/>
    </source>
</evidence>
<evidence type="ECO:0000256" key="14">
    <source>
        <dbReference type="ARBA" id="ARBA00079941"/>
    </source>
</evidence>
<evidence type="ECO:0000256" key="15">
    <source>
        <dbReference type="ARBA" id="ARBA00083191"/>
    </source>
</evidence>
<dbReference type="InterPro" id="IPR027417">
    <property type="entry name" value="P-loop_NTPase"/>
</dbReference>
<keyword evidence="4" id="KW-0436">Ligase</keyword>
<dbReference type="InterPro" id="IPR033828">
    <property type="entry name" value="GATase1_CTP_Synthase"/>
</dbReference>
<evidence type="ECO:0000256" key="4">
    <source>
        <dbReference type="ARBA" id="ARBA00022598"/>
    </source>
</evidence>
<keyword evidence="10" id="KW-0665">Pyrimidine biosynthesis</keyword>
<dbReference type="Pfam" id="PF06418">
    <property type="entry name" value="CTP_synth_N"/>
    <property type="match status" value="1"/>
</dbReference>
<accession>A0A1F5NNM2</accession>